<feature type="transmembrane region" description="Helical" evidence="1">
    <location>
        <begin position="185"/>
        <end position="207"/>
    </location>
</feature>
<proteinExistence type="predicted"/>
<keyword evidence="1" id="KW-0812">Transmembrane</keyword>
<evidence type="ECO:0000313" key="2">
    <source>
        <dbReference type="EMBL" id="KIJ34296.1"/>
    </source>
</evidence>
<organism evidence="2 3">
    <name type="scientific">Sphaerobolus stellatus (strain SS14)</name>
    <dbReference type="NCBI Taxonomy" id="990650"/>
    <lineage>
        <taxon>Eukaryota</taxon>
        <taxon>Fungi</taxon>
        <taxon>Dikarya</taxon>
        <taxon>Basidiomycota</taxon>
        <taxon>Agaricomycotina</taxon>
        <taxon>Agaricomycetes</taxon>
        <taxon>Phallomycetidae</taxon>
        <taxon>Geastrales</taxon>
        <taxon>Sphaerobolaceae</taxon>
        <taxon>Sphaerobolus</taxon>
    </lineage>
</organism>
<feature type="transmembrane region" description="Helical" evidence="1">
    <location>
        <begin position="144"/>
        <end position="164"/>
    </location>
</feature>
<keyword evidence="1" id="KW-0472">Membrane</keyword>
<keyword evidence="3" id="KW-1185">Reference proteome</keyword>
<dbReference type="HOGENOM" id="CLU_044614_3_3_1"/>
<keyword evidence="1" id="KW-1133">Transmembrane helix</keyword>
<name>A0A0C9VAC8_SPHS4</name>
<sequence length="280" mass="31357">MAFPPDEVRNELMPLEFASEVGDRQNWSLFSSRLCCTHIGVNFTRIIKAFIIFRNEPGGPAAFFNRLSEFTQMFGSTLYVAQTLLGDAIVLMRCYIVWERNLVVVAFPMLLLLGSTVTGVGILYSFDRVEPEAQVFVNELSQWIVSFFSMTFATNFICTALVAYRIWRINQKGLAFSNSHRRLGSVMVLIVESGSIYSAALLALLILYEADSWFQYVILDAITPTVGIVFSVIMYRILTGVSSPTGETRLIDEDVMDIHRMQTGGSFSSKFPSNVDVDAA</sequence>
<reference evidence="2 3" key="1">
    <citation type="submission" date="2014-06" db="EMBL/GenBank/DDBJ databases">
        <title>Evolutionary Origins and Diversification of the Mycorrhizal Mutualists.</title>
        <authorList>
            <consortium name="DOE Joint Genome Institute"/>
            <consortium name="Mycorrhizal Genomics Consortium"/>
            <person name="Kohler A."/>
            <person name="Kuo A."/>
            <person name="Nagy L.G."/>
            <person name="Floudas D."/>
            <person name="Copeland A."/>
            <person name="Barry K.W."/>
            <person name="Cichocki N."/>
            <person name="Veneault-Fourrey C."/>
            <person name="LaButti K."/>
            <person name="Lindquist E.A."/>
            <person name="Lipzen A."/>
            <person name="Lundell T."/>
            <person name="Morin E."/>
            <person name="Murat C."/>
            <person name="Riley R."/>
            <person name="Ohm R."/>
            <person name="Sun H."/>
            <person name="Tunlid A."/>
            <person name="Henrissat B."/>
            <person name="Grigoriev I.V."/>
            <person name="Hibbett D.S."/>
            <person name="Martin F."/>
        </authorList>
    </citation>
    <scope>NUCLEOTIDE SEQUENCE [LARGE SCALE GENOMIC DNA]</scope>
    <source>
        <strain evidence="2 3">SS14</strain>
    </source>
</reference>
<dbReference type="EMBL" id="KN837201">
    <property type="protein sequence ID" value="KIJ34296.1"/>
    <property type="molecule type" value="Genomic_DNA"/>
</dbReference>
<feature type="transmembrane region" description="Helical" evidence="1">
    <location>
        <begin position="102"/>
        <end position="124"/>
    </location>
</feature>
<protein>
    <submittedName>
        <fullName evidence="2">Uncharacterized protein</fullName>
    </submittedName>
</protein>
<feature type="transmembrane region" description="Helical" evidence="1">
    <location>
        <begin position="213"/>
        <end position="235"/>
    </location>
</feature>
<dbReference type="AlphaFoldDB" id="A0A0C9VAC8"/>
<gene>
    <name evidence="2" type="ORF">M422DRAFT_70236</name>
</gene>
<evidence type="ECO:0000256" key="1">
    <source>
        <dbReference type="SAM" id="Phobius"/>
    </source>
</evidence>
<dbReference type="Proteomes" id="UP000054279">
    <property type="component" value="Unassembled WGS sequence"/>
</dbReference>
<evidence type="ECO:0000313" key="3">
    <source>
        <dbReference type="Proteomes" id="UP000054279"/>
    </source>
</evidence>
<dbReference type="OrthoDB" id="3354175at2759"/>
<accession>A0A0C9VAC8</accession>